<name>A0A225W4G7_9STRA</name>
<keyword evidence="2" id="KW-1185">Reference proteome</keyword>
<dbReference type="Proteomes" id="UP000198211">
    <property type="component" value="Unassembled WGS sequence"/>
</dbReference>
<reference evidence="2" key="1">
    <citation type="submission" date="2017-03" db="EMBL/GenBank/DDBJ databases">
        <title>Phytopthora megakarya and P. palmivora, two closely related causual agents of cacao black pod achieved similar genome size and gene model numbers by different mechanisms.</title>
        <authorList>
            <person name="Ali S."/>
            <person name="Shao J."/>
            <person name="Larry D.J."/>
            <person name="Kronmiller B."/>
            <person name="Shen D."/>
            <person name="Strem M.D."/>
            <person name="Melnick R.L."/>
            <person name="Guiltinan M.J."/>
            <person name="Tyler B.M."/>
            <person name="Meinhardt L.W."/>
            <person name="Bailey B.A."/>
        </authorList>
    </citation>
    <scope>NUCLEOTIDE SEQUENCE [LARGE SCALE GENOMIC DNA]</scope>
    <source>
        <strain evidence="2">zdho120</strain>
    </source>
</reference>
<proteinExistence type="predicted"/>
<accession>A0A225W4G7</accession>
<evidence type="ECO:0000313" key="2">
    <source>
        <dbReference type="Proteomes" id="UP000198211"/>
    </source>
</evidence>
<dbReference type="EMBL" id="NBNE01001840">
    <property type="protein sequence ID" value="OWZ12462.1"/>
    <property type="molecule type" value="Genomic_DNA"/>
</dbReference>
<dbReference type="AlphaFoldDB" id="A0A225W4G7"/>
<dbReference type="OrthoDB" id="128837at2759"/>
<evidence type="ECO:0000313" key="1">
    <source>
        <dbReference type="EMBL" id="OWZ12462.1"/>
    </source>
</evidence>
<comment type="caution">
    <text evidence="1">The sequence shown here is derived from an EMBL/GenBank/DDBJ whole genome shotgun (WGS) entry which is preliminary data.</text>
</comment>
<sequence length="191" mass="22304">MAPPIQDWSDFVLIVGTICHRQRDPRCTVRQRYNVFILGISDPCGRFFPVVDYCESQRRAEDVPWCLAYIKRVILRLVLNPFASQFIMTDADKAQHLNHNERVGDCGPDVLKIPSCIKNLIRQYFDNHRFSDWQSFYTPPGYPTTNHHIEQYHRTIKLENSSRASPFKMVKVLNQARVAFQAKIQKFSSIT</sequence>
<evidence type="ECO:0008006" key="3">
    <source>
        <dbReference type="Google" id="ProtNLM"/>
    </source>
</evidence>
<protein>
    <recommendedName>
        <fullName evidence="3">MULE transposase domain-containing protein</fullName>
    </recommendedName>
</protein>
<organism evidence="1 2">
    <name type="scientific">Phytophthora megakarya</name>
    <dbReference type="NCBI Taxonomy" id="4795"/>
    <lineage>
        <taxon>Eukaryota</taxon>
        <taxon>Sar</taxon>
        <taxon>Stramenopiles</taxon>
        <taxon>Oomycota</taxon>
        <taxon>Peronosporomycetes</taxon>
        <taxon>Peronosporales</taxon>
        <taxon>Peronosporaceae</taxon>
        <taxon>Phytophthora</taxon>
    </lineage>
</organism>
<gene>
    <name evidence="1" type="ORF">PHMEG_00014373</name>
</gene>